<name>A0ABR4AV92_9LECA</name>
<gene>
    <name evidence="4" type="ORF">ABVK25_010176</name>
</gene>
<protein>
    <submittedName>
        <fullName evidence="4">Uncharacterized protein</fullName>
    </submittedName>
</protein>
<dbReference type="EMBL" id="JBHFEH010000061">
    <property type="protein sequence ID" value="KAL2049597.1"/>
    <property type="molecule type" value="Genomic_DNA"/>
</dbReference>
<dbReference type="Pfam" id="PF23076">
    <property type="entry name" value="PH_FT_C"/>
    <property type="match status" value="1"/>
</dbReference>
<comment type="caution">
    <text evidence="4">The sequence shown here is derived from an EMBL/GenBank/DDBJ whole genome shotgun (WGS) entry which is preliminary data.</text>
</comment>
<feature type="domain" description="PH" evidence="2">
    <location>
        <begin position="317"/>
        <end position="435"/>
    </location>
</feature>
<evidence type="ECO:0000259" key="3">
    <source>
        <dbReference type="Pfam" id="PF23076"/>
    </source>
</evidence>
<dbReference type="InterPro" id="IPR057081">
    <property type="entry name" value="PH_N"/>
</dbReference>
<proteinExistence type="predicted"/>
<evidence type="ECO:0000259" key="2">
    <source>
        <dbReference type="Pfam" id="PF23074"/>
    </source>
</evidence>
<evidence type="ECO:0000313" key="5">
    <source>
        <dbReference type="Proteomes" id="UP001590951"/>
    </source>
</evidence>
<feature type="compositionally biased region" description="Basic and acidic residues" evidence="1">
    <location>
        <begin position="250"/>
        <end position="259"/>
    </location>
</feature>
<dbReference type="Pfam" id="PF23074">
    <property type="entry name" value="PH_FT_N"/>
    <property type="match status" value="1"/>
</dbReference>
<keyword evidence="5" id="KW-1185">Reference proteome</keyword>
<reference evidence="4 5" key="1">
    <citation type="submission" date="2024-09" db="EMBL/GenBank/DDBJ databases">
        <title>Rethinking Asexuality: The Enigmatic Case of Functional Sexual Genes in Lepraria (Stereocaulaceae).</title>
        <authorList>
            <person name="Doellman M."/>
            <person name="Sun Y."/>
            <person name="Barcenas-Pena A."/>
            <person name="Lumbsch H.T."/>
            <person name="Grewe F."/>
        </authorList>
    </citation>
    <scope>NUCLEOTIDE SEQUENCE [LARGE SCALE GENOMIC DNA]</scope>
    <source>
        <strain evidence="4 5">Grewe 0041</strain>
    </source>
</reference>
<dbReference type="Proteomes" id="UP001590951">
    <property type="component" value="Unassembled WGS sequence"/>
</dbReference>
<evidence type="ECO:0000313" key="4">
    <source>
        <dbReference type="EMBL" id="KAL2049597.1"/>
    </source>
</evidence>
<organism evidence="4 5">
    <name type="scientific">Lepraria finkii</name>
    <dbReference type="NCBI Taxonomy" id="1340010"/>
    <lineage>
        <taxon>Eukaryota</taxon>
        <taxon>Fungi</taxon>
        <taxon>Dikarya</taxon>
        <taxon>Ascomycota</taxon>
        <taxon>Pezizomycotina</taxon>
        <taxon>Lecanoromycetes</taxon>
        <taxon>OSLEUM clade</taxon>
        <taxon>Lecanoromycetidae</taxon>
        <taxon>Lecanorales</taxon>
        <taxon>Lecanorineae</taxon>
        <taxon>Stereocaulaceae</taxon>
        <taxon>Lepraria</taxon>
    </lineage>
</organism>
<feature type="domain" description="PH" evidence="3">
    <location>
        <begin position="437"/>
        <end position="547"/>
    </location>
</feature>
<sequence length="552" mass="63877">MAHSLVAVAETAQDVGSGLSKFLDPVADASAEIAALIAECFSTSAALRKLDQAIEEFEFDRSYARIRGDVAIVKDSLVYTFRDVQRLFGVGLARATILPGLEYRQVWRNLTAHFQGESNNTLERRLKLYKEFIKELTFALLEGAPRSRDQFEDLGLKIQTLLHVQEEASLVDDFDRAAIGINRPPSFERFRPRNEQLRQPRPEPGPEPRRRPPRPQAPMEYDWDDDLYPRHRDPGRRGRAYPRDDDDYYYDDRDGRLPRAPEPPLSPTGTFSSHSSGTRSGEHWLPLVFEQGQPPTTLLGTSGQTSIVLGEDISHSTRRRLRDEYEKLIEIPFESGDLTVRFYYRHDDSRSRMVCRILRPTRSRKECCQPLTALEVERSGPFLKFYQRRTHELWACLKFPSYEKLVLFYCAFRALRAEDTVNPVSGNQDAELRHEEVVFAGRIIDDHYEHALRLFQEEDSGGLRLEASVVRGGLKRTPVWTAFITHQIQSRRWMTKASSRVVHLADLRRFVFTEDYKPQMAIEGQHELTFIEPEDARDFRHHIDRLADDEED</sequence>
<feature type="compositionally biased region" description="Basic and acidic residues" evidence="1">
    <location>
        <begin position="186"/>
        <end position="210"/>
    </location>
</feature>
<feature type="compositionally biased region" description="Basic and acidic residues" evidence="1">
    <location>
        <begin position="227"/>
        <end position="236"/>
    </location>
</feature>
<evidence type="ECO:0000256" key="1">
    <source>
        <dbReference type="SAM" id="MobiDB-lite"/>
    </source>
</evidence>
<feature type="compositionally biased region" description="Polar residues" evidence="1">
    <location>
        <begin position="267"/>
        <end position="279"/>
    </location>
</feature>
<feature type="region of interest" description="Disordered" evidence="1">
    <location>
        <begin position="185"/>
        <end position="279"/>
    </location>
</feature>
<accession>A0ABR4AV92</accession>
<dbReference type="InterPro" id="IPR057082">
    <property type="entry name" value="PH_C"/>
</dbReference>